<dbReference type="KEGG" id="aak:AA2016_0853"/>
<feature type="domain" description="Endonuclease/exonuclease/phosphatase" evidence="1">
    <location>
        <begin position="12"/>
        <end position="266"/>
    </location>
</feature>
<name>A0AAC8YKK5_AMIAI</name>
<evidence type="ECO:0000259" key="1">
    <source>
        <dbReference type="Pfam" id="PF03372"/>
    </source>
</evidence>
<accession>A0AAC8YKK5</accession>
<dbReference type="Pfam" id="PF03372">
    <property type="entry name" value="Exo_endo_phos"/>
    <property type="match status" value="1"/>
</dbReference>
<dbReference type="AlphaFoldDB" id="A0AAC8YKK5"/>
<evidence type="ECO:0000313" key="3">
    <source>
        <dbReference type="Proteomes" id="UP000075755"/>
    </source>
</evidence>
<keyword evidence="2" id="KW-0378">Hydrolase</keyword>
<organism evidence="2 3">
    <name type="scientific">Aminobacter aminovorans</name>
    <name type="common">Chelatobacter heintzii</name>
    <dbReference type="NCBI Taxonomy" id="83263"/>
    <lineage>
        <taxon>Bacteria</taxon>
        <taxon>Pseudomonadati</taxon>
        <taxon>Pseudomonadota</taxon>
        <taxon>Alphaproteobacteria</taxon>
        <taxon>Hyphomicrobiales</taxon>
        <taxon>Phyllobacteriaceae</taxon>
        <taxon>Aminobacter</taxon>
    </lineage>
</organism>
<dbReference type="Proteomes" id="UP000075755">
    <property type="component" value="Chromosome"/>
</dbReference>
<sequence>MTAKGGRLRILSLNGWGGRLGEELVAYVSSTDPDLFCLQEATRTPAATSPWLVYRDGGGELLQRANLFGEVADALPGHQAFFCPAARGPLYDSDRTLRSEWGLATFVRRSLPIIGQLQDFIHGAFSADDFGEHPRSRNAHAVRLHDYVTGNAVLVAHLHGLRELDGKGDTPARDAQTARLVELIGRIRRKGDRLVVCGDFNVLPESRMLTELRSIGLTDLVTQGGFTDTRTSHYLKAPRFADYMLVSDNVDVRNFEVVGQPEVSDHRALLLEIG</sequence>
<dbReference type="GO" id="GO:0016787">
    <property type="term" value="F:hydrolase activity"/>
    <property type="evidence" value="ECO:0007669"/>
    <property type="project" value="UniProtKB-KW"/>
</dbReference>
<gene>
    <name evidence="2" type="ORF">AA2016_0853</name>
</gene>
<dbReference type="InterPro" id="IPR005135">
    <property type="entry name" value="Endo/exonuclease/phosphatase"/>
</dbReference>
<dbReference type="EMBL" id="CP015005">
    <property type="protein sequence ID" value="AMS39791.1"/>
    <property type="molecule type" value="Genomic_DNA"/>
</dbReference>
<evidence type="ECO:0000313" key="2">
    <source>
        <dbReference type="EMBL" id="AMS39791.1"/>
    </source>
</evidence>
<dbReference type="InterPro" id="IPR036691">
    <property type="entry name" value="Endo/exonu/phosph_ase_sf"/>
</dbReference>
<protein>
    <submittedName>
        <fullName evidence="2">Metal-dependent hydrolase</fullName>
    </submittedName>
</protein>
<reference evidence="2 3" key="1">
    <citation type="submission" date="2016-03" db="EMBL/GenBank/DDBJ databases">
        <title>Complete genome of Aminobacter aminovorans KCTC 2477.</title>
        <authorList>
            <person name="Kim K.M."/>
        </authorList>
    </citation>
    <scope>NUCLEOTIDE SEQUENCE [LARGE SCALE GENOMIC DNA]</scope>
    <source>
        <strain evidence="2 3">KCTC 2477</strain>
    </source>
</reference>
<proteinExistence type="predicted"/>
<dbReference type="SUPFAM" id="SSF56219">
    <property type="entry name" value="DNase I-like"/>
    <property type="match status" value="1"/>
</dbReference>
<dbReference type="Gene3D" id="3.60.10.10">
    <property type="entry name" value="Endonuclease/exonuclease/phosphatase"/>
    <property type="match status" value="1"/>
</dbReference>